<sequence>MDNKYISEYKEWTVLIYAAGNNNLQEFIYNQFESILTTTKTENVNVIVQISEGHSPKGVNFNECKRYVIDNNKAILLKDLGKISMAQPEELKKFVVWGSNRFPSRHIAVIMSGHSAGFVGLMKDCSGEQTSFMGIKGFAKTLYLARRSIKRYIDVLVMDTCFMDTVEIWYDIIINSRNAVKYVILPQDNAPKEGLSYNEIINSLNKTKNGFISYNSMKRIINDEMKKNNIFCVFLASEYFSKLKEIIDLFSQLLLMKDKNINNDIQALDFIPLIDLCNNDILMDSDINKCNKVIKYILDKIILEPDSNIIERERRGLKIYFPHNYDVYSKFKGMYNSMKFSHNNMWTQVIDDKYMGK</sequence>
<accession>A0A8J8SCN4</accession>
<gene>
    <name evidence="1" type="ORF">HYG85_13440</name>
</gene>
<dbReference type="PANTHER" id="PTHR37835">
    <property type="entry name" value="ALPHA-CLOSTRIPAIN"/>
    <property type="match status" value="1"/>
</dbReference>
<dbReference type="KEGG" id="vgu:HYG85_13440"/>
<dbReference type="EMBL" id="CP058561">
    <property type="protein sequence ID" value="QUH29859.1"/>
    <property type="molecule type" value="Genomic_DNA"/>
</dbReference>
<dbReference type="RefSeq" id="WP_212690112.1">
    <property type="nucleotide sequence ID" value="NZ_CP058561.1"/>
</dbReference>
<evidence type="ECO:0000313" key="2">
    <source>
        <dbReference type="Proteomes" id="UP000677305"/>
    </source>
</evidence>
<organism evidence="1 2">
    <name type="scientific">Vallitalea guaymasensis</name>
    <dbReference type="NCBI Taxonomy" id="1185412"/>
    <lineage>
        <taxon>Bacteria</taxon>
        <taxon>Bacillati</taxon>
        <taxon>Bacillota</taxon>
        <taxon>Clostridia</taxon>
        <taxon>Lachnospirales</taxon>
        <taxon>Vallitaleaceae</taxon>
        <taxon>Vallitalea</taxon>
    </lineage>
</organism>
<evidence type="ECO:0000313" key="1">
    <source>
        <dbReference type="EMBL" id="QUH29859.1"/>
    </source>
</evidence>
<name>A0A8J8SCN4_9FIRM</name>
<reference evidence="1 2" key="1">
    <citation type="submission" date="2020-07" db="EMBL/GenBank/DDBJ databases">
        <title>Vallitalea guaymasensis genome.</title>
        <authorList>
            <person name="Postec A."/>
        </authorList>
    </citation>
    <scope>NUCLEOTIDE SEQUENCE [LARGE SCALE GENOMIC DNA]</scope>
    <source>
        <strain evidence="1 2">Ra1766G1</strain>
    </source>
</reference>
<proteinExistence type="predicted"/>
<dbReference type="PANTHER" id="PTHR37835:SF1">
    <property type="entry name" value="ALPHA-CLOSTRIPAIN"/>
    <property type="match status" value="1"/>
</dbReference>
<protein>
    <submittedName>
        <fullName evidence="1">Uncharacterized protein</fullName>
    </submittedName>
</protein>
<keyword evidence="2" id="KW-1185">Reference proteome</keyword>
<dbReference type="Pfam" id="PF03415">
    <property type="entry name" value="Peptidase_C11"/>
    <property type="match status" value="1"/>
</dbReference>
<dbReference type="Gene3D" id="3.40.50.11970">
    <property type="match status" value="1"/>
</dbReference>
<dbReference type="Proteomes" id="UP000677305">
    <property type="component" value="Chromosome"/>
</dbReference>
<dbReference type="AlphaFoldDB" id="A0A8J8SCN4"/>
<dbReference type="InterPro" id="IPR005077">
    <property type="entry name" value="Peptidase_C11"/>
</dbReference>